<reference evidence="1 2" key="1">
    <citation type="submission" date="2024-04" db="EMBL/GenBank/DDBJ databases">
        <title>The reference genome of an endangered Asteraceae, Deinandra increscens subsp. villosa, native to the Central Coast of California.</title>
        <authorList>
            <person name="Guilliams M."/>
            <person name="Hasenstab-Lehman K."/>
            <person name="Meyer R."/>
            <person name="Mcevoy S."/>
        </authorList>
    </citation>
    <scope>NUCLEOTIDE SEQUENCE [LARGE SCALE GENOMIC DNA]</scope>
    <source>
        <tissue evidence="1">Leaf</tissue>
    </source>
</reference>
<dbReference type="PANTHER" id="PTHR33526">
    <property type="entry name" value="OS07G0123800 PROTEIN"/>
    <property type="match status" value="1"/>
</dbReference>
<accession>A0AAP0D6F3</accession>
<dbReference type="PANTHER" id="PTHR33526:SF13">
    <property type="entry name" value="TYROSINE-PROTEIN PHOSPHATASE 3-LIKE"/>
    <property type="match status" value="1"/>
</dbReference>
<organism evidence="1 2">
    <name type="scientific">Deinandra increscens subsp. villosa</name>
    <dbReference type="NCBI Taxonomy" id="3103831"/>
    <lineage>
        <taxon>Eukaryota</taxon>
        <taxon>Viridiplantae</taxon>
        <taxon>Streptophyta</taxon>
        <taxon>Embryophyta</taxon>
        <taxon>Tracheophyta</taxon>
        <taxon>Spermatophyta</taxon>
        <taxon>Magnoliopsida</taxon>
        <taxon>eudicotyledons</taxon>
        <taxon>Gunneridae</taxon>
        <taxon>Pentapetalae</taxon>
        <taxon>asterids</taxon>
        <taxon>campanulids</taxon>
        <taxon>Asterales</taxon>
        <taxon>Asteraceae</taxon>
        <taxon>Asteroideae</taxon>
        <taxon>Heliantheae alliance</taxon>
        <taxon>Madieae</taxon>
        <taxon>Madiinae</taxon>
        <taxon>Deinandra</taxon>
    </lineage>
</organism>
<name>A0AAP0D6F3_9ASTR</name>
<gene>
    <name evidence="1" type="ORF">SSX86_011394</name>
</gene>
<protein>
    <submittedName>
        <fullName evidence="1">Uncharacterized protein</fullName>
    </submittedName>
</protein>
<proteinExistence type="predicted"/>
<comment type="caution">
    <text evidence="1">The sequence shown here is derived from an EMBL/GenBank/DDBJ whole genome shotgun (WGS) entry which is preliminary data.</text>
</comment>
<dbReference type="Proteomes" id="UP001408789">
    <property type="component" value="Unassembled WGS sequence"/>
</dbReference>
<sequence length="155" mass="17870">MRSESTSRKKPMMLVRIIKTPIQALQKAKDTYIKSMTSFSASYNRPRMIVEDANRLTELSTNHSGPQVRRGLTRASSFGKAELERGLIRKRDCELRTFASRKGMPKSWSVVMGRIDEDKVSSFREDIILFKKMVVVNSYKDSRLSRNYNSAGDRR</sequence>
<dbReference type="AlphaFoldDB" id="A0AAP0D6F3"/>
<evidence type="ECO:0000313" key="1">
    <source>
        <dbReference type="EMBL" id="KAK9069490.1"/>
    </source>
</evidence>
<dbReference type="EMBL" id="JBCNJP010000013">
    <property type="protein sequence ID" value="KAK9069490.1"/>
    <property type="molecule type" value="Genomic_DNA"/>
</dbReference>
<evidence type="ECO:0000313" key="2">
    <source>
        <dbReference type="Proteomes" id="UP001408789"/>
    </source>
</evidence>
<keyword evidence="2" id="KW-1185">Reference proteome</keyword>